<organism evidence="2">
    <name type="scientific">Hydatigena taeniaeformis</name>
    <name type="common">Feline tapeworm</name>
    <name type="synonym">Taenia taeniaeformis</name>
    <dbReference type="NCBI Taxonomy" id="6205"/>
    <lineage>
        <taxon>Eukaryota</taxon>
        <taxon>Metazoa</taxon>
        <taxon>Spiralia</taxon>
        <taxon>Lophotrochozoa</taxon>
        <taxon>Platyhelminthes</taxon>
        <taxon>Cestoda</taxon>
        <taxon>Eucestoda</taxon>
        <taxon>Cyclophyllidea</taxon>
        <taxon>Taeniidae</taxon>
        <taxon>Hydatigera</taxon>
    </lineage>
</organism>
<gene>
    <name evidence="2" type="primary">ND2</name>
</gene>
<feature type="transmembrane region" description="Helical" evidence="1">
    <location>
        <begin position="61"/>
        <end position="83"/>
    </location>
</feature>
<geneLocation type="mitochondrion" evidence="2"/>
<feature type="transmembrane region" description="Helical" evidence="1">
    <location>
        <begin position="252"/>
        <end position="270"/>
    </location>
</feature>
<evidence type="ECO:0000256" key="1">
    <source>
        <dbReference type="SAM" id="Phobius"/>
    </source>
</evidence>
<accession>E4W6A8</accession>
<keyword evidence="1" id="KW-1133">Transmembrane helix</keyword>
<keyword evidence="2" id="KW-0496">Mitochondrion</keyword>
<reference evidence="2" key="1">
    <citation type="submission" date="2008-12" db="EMBL/GenBank/DDBJ databases">
        <authorList>
            <person name="Liu G."/>
            <person name="Lin R."/>
            <person name="Zhu X."/>
        </authorList>
    </citation>
    <scope>NUCLEOTIDE SEQUENCE</scope>
</reference>
<protein>
    <submittedName>
        <fullName evidence="2">NADH dehydrogenase subunit 2</fullName>
    </submittedName>
</protein>
<reference evidence="2" key="2">
    <citation type="journal article" date="2011" name="Mol. Biol. Rep.">
        <title>The complete mitochondrial genomes of three cestode species of Taenia infecting animals and humans.</title>
        <authorList>
            <person name="Liu G.H."/>
            <person name="Lin R.Q."/>
            <person name="Li M.W."/>
            <person name="Liu W."/>
            <person name="Liu Y."/>
            <person name="Yuan Z.G."/>
            <person name="Song H.Q."/>
            <person name="Zhao G.H."/>
            <person name="Zhang K.X."/>
            <person name="Zhu X.Q."/>
        </authorList>
    </citation>
    <scope>NUCLEOTIDE SEQUENCE</scope>
</reference>
<evidence type="ECO:0000313" key="2">
    <source>
        <dbReference type="EMBL" id="ACN76689.1"/>
    </source>
</evidence>
<proteinExistence type="predicted"/>
<keyword evidence="1" id="KW-0472">Membrane</keyword>
<name>E4W6A8_HYDTA</name>
<feature type="transmembrane region" description="Helical" evidence="1">
    <location>
        <begin position="173"/>
        <end position="192"/>
    </location>
</feature>
<feature type="transmembrane region" description="Helical" evidence="1">
    <location>
        <begin position="228"/>
        <end position="247"/>
    </location>
</feature>
<feature type="transmembrane region" description="Helical" evidence="1">
    <location>
        <begin position="199"/>
        <end position="216"/>
    </location>
</feature>
<feature type="transmembrane region" description="Helical" evidence="1">
    <location>
        <begin position="90"/>
        <end position="112"/>
    </location>
</feature>
<sequence length="296" mass="34872">MMFINSRLNFNTVFFFLFFFSGFFCLLCCIVDNLIGFWIFLELCGLSIIPSFFYSNKVGLYNFYSCVLSYIIVSGLSSVLVVLGLMFLGLYYFVYFGFALKFGLFPFLLWIYRVFSVGNWLFIFFLSVLLKFPVLFFCFLYQNVNVNLVYVDCFLTILLCSILIWFFSLSWEYVWCHISLSSIATLVVACFCSSVEICFFIYLYYFFWATLTIIYLNVISDMVDLKSFMFWGFCFLLLITPISVPLIYKISVCIGILYSSIYLLLIWSVYSFSEQFFLYKLASGYFFSGVYNNWLN</sequence>
<feature type="transmembrane region" description="Helical" evidence="1">
    <location>
        <begin position="12"/>
        <end position="41"/>
    </location>
</feature>
<feature type="transmembrane region" description="Helical" evidence="1">
    <location>
        <begin position="118"/>
        <end position="141"/>
    </location>
</feature>
<keyword evidence="1" id="KW-0812">Transmembrane</keyword>
<dbReference type="EMBL" id="FJ597547">
    <property type="protein sequence ID" value="ACN76689.1"/>
    <property type="molecule type" value="Genomic_DNA"/>
</dbReference>
<feature type="transmembrane region" description="Helical" evidence="1">
    <location>
        <begin position="148"/>
        <end position="167"/>
    </location>
</feature>
<dbReference type="AlphaFoldDB" id="E4W6A8"/>